<evidence type="ECO:0000256" key="2">
    <source>
        <dbReference type="SAM" id="Phobius"/>
    </source>
</evidence>
<feature type="region of interest" description="Disordered" evidence="1">
    <location>
        <begin position="28"/>
        <end position="63"/>
    </location>
</feature>
<keyword evidence="2" id="KW-0472">Membrane</keyword>
<reference evidence="3 4" key="1">
    <citation type="journal article" date="2024" name="Insects">
        <title>An Improved Chromosome-Level Genome Assembly of the Firefly Pyrocoelia pectoralis.</title>
        <authorList>
            <person name="Fu X."/>
            <person name="Meyer-Rochow V.B."/>
            <person name="Ballantyne L."/>
            <person name="Zhu X."/>
        </authorList>
    </citation>
    <scope>NUCLEOTIDE SEQUENCE [LARGE SCALE GENOMIC DNA]</scope>
    <source>
        <strain evidence="3">XCY_ONT2</strain>
    </source>
</reference>
<evidence type="ECO:0000313" key="4">
    <source>
        <dbReference type="Proteomes" id="UP001329430"/>
    </source>
</evidence>
<feature type="compositionally biased region" description="Polar residues" evidence="1">
    <location>
        <begin position="79"/>
        <end position="93"/>
    </location>
</feature>
<dbReference type="AlphaFoldDB" id="A0AAN7V7W0"/>
<evidence type="ECO:0000313" key="3">
    <source>
        <dbReference type="EMBL" id="KAK5640608.1"/>
    </source>
</evidence>
<feature type="region of interest" description="Disordered" evidence="1">
    <location>
        <begin position="79"/>
        <end position="99"/>
    </location>
</feature>
<organism evidence="3 4">
    <name type="scientific">Pyrocoelia pectoralis</name>
    <dbReference type="NCBI Taxonomy" id="417401"/>
    <lineage>
        <taxon>Eukaryota</taxon>
        <taxon>Metazoa</taxon>
        <taxon>Ecdysozoa</taxon>
        <taxon>Arthropoda</taxon>
        <taxon>Hexapoda</taxon>
        <taxon>Insecta</taxon>
        <taxon>Pterygota</taxon>
        <taxon>Neoptera</taxon>
        <taxon>Endopterygota</taxon>
        <taxon>Coleoptera</taxon>
        <taxon>Polyphaga</taxon>
        <taxon>Elateriformia</taxon>
        <taxon>Elateroidea</taxon>
        <taxon>Lampyridae</taxon>
        <taxon>Lampyrinae</taxon>
        <taxon>Pyrocoelia</taxon>
    </lineage>
</organism>
<dbReference type="Proteomes" id="UP001329430">
    <property type="component" value="Chromosome 8"/>
</dbReference>
<feature type="compositionally biased region" description="Basic residues" evidence="1">
    <location>
        <begin position="28"/>
        <end position="37"/>
    </location>
</feature>
<dbReference type="EMBL" id="JAVRBK010000008">
    <property type="protein sequence ID" value="KAK5640608.1"/>
    <property type="molecule type" value="Genomic_DNA"/>
</dbReference>
<keyword evidence="2" id="KW-0812">Transmembrane</keyword>
<protein>
    <submittedName>
        <fullName evidence="3">Uncharacterized protein</fullName>
    </submittedName>
</protein>
<keyword evidence="4" id="KW-1185">Reference proteome</keyword>
<accession>A0AAN7V7W0</accession>
<feature type="transmembrane region" description="Helical" evidence="2">
    <location>
        <begin position="150"/>
        <end position="172"/>
    </location>
</feature>
<proteinExistence type="predicted"/>
<comment type="caution">
    <text evidence="3">The sequence shown here is derived from an EMBL/GenBank/DDBJ whole genome shotgun (WGS) entry which is preliminary data.</text>
</comment>
<name>A0AAN7V7W0_9COLE</name>
<evidence type="ECO:0000256" key="1">
    <source>
        <dbReference type="SAM" id="MobiDB-lite"/>
    </source>
</evidence>
<gene>
    <name evidence="3" type="ORF">RI129_011419</name>
</gene>
<sequence>MSQQKQLQTISLALDSFKSNGLVEPRIHKTSVSHRSRNSSQSVKSQTALNPVPEVDAEEDNTSVGVTVSNGVGVRTSFTKNVPSRTNSVTSLPKSRKAYDNGGFEDRTAQFERGYNDSTRSSEHESVASLQVQREQYCCCARWTVFERRLAVCVGVLAGMIFALAIAVGLLAGDNGVDEKFIWKP</sequence>
<feature type="compositionally biased region" description="Low complexity" evidence="1">
    <location>
        <begin position="38"/>
        <end position="47"/>
    </location>
</feature>
<keyword evidence="2" id="KW-1133">Transmembrane helix</keyword>